<feature type="domain" description="RNase H type-1" evidence="3">
    <location>
        <begin position="526"/>
        <end position="655"/>
    </location>
</feature>
<feature type="compositionally biased region" description="Basic and acidic residues" evidence="1">
    <location>
        <begin position="23"/>
        <end position="39"/>
    </location>
</feature>
<evidence type="ECO:0000313" key="6">
    <source>
        <dbReference type="Proteomes" id="UP000075243"/>
    </source>
</evidence>
<keyword evidence="6" id="KW-1185">Reference proteome</keyword>
<dbReference type="PROSITE" id="PS50878">
    <property type="entry name" value="RT_POL"/>
    <property type="match status" value="1"/>
</dbReference>
<feature type="compositionally biased region" description="Polar residues" evidence="1">
    <location>
        <begin position="47"/>
        <end position="59"/>
    </location>
</feature>
<dbReference type="InterPro" id="IPR043128">
    <property type="entry name" value="Rev_trsase/Diguanyl_cyclase"/>
</dbReference>
<dbReference type="PANTHER" id="PTHR48475">
    <property type="entry name" value="RIBONUCLEASE H"/>
    <property type="match status" value="1"/>
</dbReference>
<name>A0A151TJ33_CAJCA</name>
<dbReference type="SUPFAM" id="SSF53098">
    <property type="entry name" value="Ribonuclease H-like"/>
    <property type="match status" value="2"/>
</dbReference>
<protein>
    <submittedName>
        <fullName evidence="5">Retrovirus-related Pol polyprotein from transposon 17.6</fullName>
    </submittedName>
</protein>
<dbReference type="Gene3D" id="3.30.420.10">
    <property type="entry name" value="Ribonuclease H-like superfamily/Ribonuclease H"/>
    <property type="match status" value="2"/>
</dbReference>
<reference evidence="5 6" key="1">
    <citation type="journal article" date="2012" name="Nat. Biotechnol.">
        <title>Draft genome sequence of pigeonpea (Cajanus cajan), an orphan legume crop of resource-poor farmers.</title>
        <authorList>
            <person name="Varshney R.K."/>
            <person name="Chen W."/>
            <person name="Li Y."/>
            <person name="Bharti A.K."/>
            <person name="Saxena R.K."/>
            <person name="Schlueter J.A."/>
            <person name="Donoghue M.T."/>
            <person name="Azam S."/>
            <person name="Fan G."/>
            <person name="Whaley A.M."/>
            <person name="Farmer A.D."/>
            <person name="Sheridan J."/>
            <person name="Iwata A."/>
            <person name="Tuteja R."/>
            <person name="Penmetsa R.V."/>
            <person name="Wu W."/>
            <person name="Upadhyaya H.D."/>
            <person name="Yang S.P."/>
            <person name="Shah T."/>
            <person name="Saxena K.B."/>
            <person name="Michael T."/>
            <person name="McCombie W.R."/>
            <person name="Yang B."/>
            <person name="Zhang G."/>
            <person name="Yang H."/>
            <person name="Wang J."/>
            <person name="Spillane C."/>
            <person name="Cook D.R."/>
            <person name="May G.D."/>
            <person name="Xu X."/>
            <person name="Jackson S.A."/>
        </authorList>
    </citation>
    <scope>NUCLEOTIDE SEQUENCE [LARGE SCALE GENOMIC DNA]</scope>
    <source>
        <strain evidence="6">cv. Asha</strain>
    </source>
</reference>
<organism evidence="5 6">
    <name type="scientific">Cajanus cajan</name>
    <name type="common">Pigeon pea</name>
    <name type="synonym">Cajanus indicus</name>
    <dbReference type="NCBI Taxonomy" id="3821"/>
    <lineage>
        <taxon>Eukaryota</taxon>
        <taxon>Viridiplantae</taxon>
        <taxon>Streptophyta</taxon>
        <taxon>Embryophyta</taxon>
        <taxon>Tracheophyta</taxon>
        <taxon>Spermatophyta</taxon>
        <taxon>Magnoliopsida</taxon>
        <taxon>eudicotyledons</taxon>
        <taxon>Gunneridae</taxon>
        <taxon>Pentapetalae</taxon>
        <taxon>rosids</taxon>
        <taxon>fabids</taxon>
        <taxon>Fabales</taxon>
        <taxon>Fabaceae</taxon>
        <taxon>Papilionoideae</taxon>
        <taxon>50 kb inversion clade</taxon>
        <taxon>NPAAA clade</taxon>
        <taxon>indigoferoid/millettioid clade</taxon>
        <taxon>Phaseoleae</taxon>
        <taxon>Cajanus</taxon>
    </lineage>
</organism>
<dbReference type="GO" id="GO:0004523">
    <property type="term" value="F:RNA-DNA hybrid ribonuclease activity"/>
    <property type="evidence" value="ECO:0007669"/>
    <property type="project" value="InterPro"/>
</dbReference>
<dbReference type="AlphaFoldDB" id="A0A151TJ33"/>
<dbReference type="Gene3D" id="3.30.70.270">
    <property type="match status" value="2"/>
</dbReference>
<dbReference type="PANTHER" id="PTHR48475:SF2">
    <property type="entry name" value="RIBONUCLEASE H"/>
    <property type="match status" value="1"/>
</dbReference>
<dbReference type="Pfam" id="PF00665">
    <property type="entry name" value="rve"/>
    <property type="match status" value="1"/>
</dbReference>
<dbReference type="InterPro" id="IPR041577">
    <property type="entry name" value="RT_RNaseH_2"/>
</dbReference>
<dbReference type="PROSITE" id="PS50879">
    <property type="entry name" value="RNASE_H_1"/>
    <property type="match status" value="1"/>
</dbReference>
<sequence length="1102" mass="124779">MSDSPRTKGVNVIGHQTAEDIELDPRLGEERIEPTEDLRPFQLGKTPEQSTNMGSQLSEADSRRVKCVVKDNRDLFAWRASDMPGIDPKFLCHRLAVCRDARPIAQKKRKMGEEKRKAADAEVKKLLEAKFIREDRYTTWLANIVLVKKSNGKWRMCTDYTDLNKACPKDAYPLPCIDRLVDGASGHSIFSFLDAYSGYNQIRMHPSDEEKTAFITENANFCYRVMPFGLKNAGATYKRLMEKLFERKIGRTTEIYVDDMVVKSNSLIEHITDLAEIFGELRKHNMRLNPEKCTFGVKGGKFLGFMLSARGIEANRDKCQAVLNMRSPTNLKELQRLSGRLVALSRFLPRLSDKISPMTKLMRKASAFSWDEHCEAAFATLKTTLATPPTLTKPDPLSPILVYLAVSEEAISSVLVQEREGNQAPVYFVSRLLQDSETRYQLIEKVALSLVHTSRRLRHYFQSHRVVVHTDCPVAKVLRKPELAGRMMAWSIELSQFDITFKPRGPIKSQCLADFINELHPQGQFEEPWWTLHVDGSSNSQGSGAGVILEGPRGIALEQSLRFRFRASNNQAEYEALLAGLRLAEDMGASKVRCRTDSKVVAEQVGGSFQVKDHSMMKYYHAYQKIKAGFQEVSVEHIPREDNARADQLARLAATKKLGHLRTIIQQEIDRPSVDAEVVSNVNAGNADQDDSQDWRTEIKEFLVNGNTPTDPSEAKRLRTQAGIYVVIADQLYKRGFSTPLLKCLNSAEADYVTREVHEGICGLHSGARTTVSKLLRAGYYWPTMNTDCARFVKKCLPCQKHGNLVHQPAEQLHCIPPAWPFATWGADILGPFPVAKGQCKFLIVAVDLFTKWIEAEPFACISAHQVQKFLWRNIITRFGVPCTLLTDNGLQFTDRKLNEFLAGLGVQHKVTSVEHPQTNGQAESANKVILSELKKRLGEAKGAWAEQLPEVLWAYRCTPQSTTQETPFRLVYGSDAMIPVEIGEPSFRRAHFDEPRVTDNGLQFTDQKLNEAQVVAEATKQRYKRRFDSKVKPREFRKGDLVWRATGEARKDPRHGKLAPNWDGPFRIRHNLNNGAYKLEHLSGEPIPRTWNSSHLKMYYS</sequence>
<dbReference type="Gene3D" id="3.10.10.10">
    <property type="entry name" value="HIV Type 1 Reverse Transcriptase, subunit A, domain 1"/>
    <property type="match status" value="1"/>
</dbReference>
<evidence type="ECO:0000259" key="4">
    <source>
        <dbReference type="PROSITE" id="PS50994"/>
    </source>
</evidence>
<dbReference type="Gene3D" id="1.10.340.70">
    <property type="match status" value="1"/>
</dbReference>
<gene>
    <name evidence="5" type="ORF">KK1_013371</name>
</gene>
<dbReference type="EMBL" id="CM003608">
    <property type="protein sequence ID" value="KYP67051.1"/>
    <property type="molecule type" value="Genomic_DNA"/>
</dbReference>
<proteinExistence type="predicted"/>
<dbReference type="InterPro" id="IPR002156">
    <property type="entry name" value="RNaseH_domain"/>
</dbReference>
<dbReference type="SUPFAM" id="SSF56672">
    <property type="entry name" value="DNA/RNA polymerases"/>
    <property type="match status" value="1"/>
</dbReference>
<dbReference type="InterPro" id="IPR043502">
    <property type="entry name" value="DNA/RNA_pol_sf"/>
</dbReference>
<dbReference type="Pfam" id="PF00078">
    <property type="entry name" value="RVT_1"/>
    <property type="match status" value="1"/>
</dbReference>
<accession>A0A151TJ33</accession>
<dbReference type="GO" id="GO:0003676">
    <property type="term" value="F:nucleic acid binding"/>
    <property type="evidence" value="ECO:0007669"/>
    <property type="project" value="InterPro"/>
</dbReference>
<dbReference type="InterPro" id="IPR000477">
    <property type="entry name" value="RT_dom"/>
</dbReference>
<evidence type="ECO:0000259" key="2">
    <source>
        <dbReference type="PROSITE" id="PS50878"/>
    </source>
</evidence>
<evidence type="ECO:0000313" key="5">
    <source>
        <dbReference type="EMBL" id="KYP67051.1"/>
    </source>
</evidence>
<feature type="region of interest" description="Disordered" evidence="1">
    <location>
        <begin position="1"/>
        <end position="59"/>
    </location>
</feature>
<feature type="domain" description="Integrase catalytic" evidence="4">
    <location>
        <begin position="817"/>
        <end position="976"/>
    </location>
</feature>
<evidence type="ECO:0000256" key="1">
    <source>
        <dbReference type="SAM" id="MobiDB-lite"/>
    </source>
</evidence>
<dbReference type="CDD" id="cd01647">
    <property type="entry name" value="RT_LTR"/>
    <property type="match status" value="1"/>
</dbReference>
<dbReference type="Pfam" id="PF17921">
    <property type="entry name" value="Integrase_H2C2"/>
    <property type="match status" value="1"/>
</dbReference>
<dbReference type="GO" id="GO:0015074">
    <property type="term" value="P:DNA integration"/>
    <property type="evidence" value="ECO:0007669"/>
    <property type="project" value="InterPro"/>
</dbReference>
<dbReference type="Pfam" id="PF13456">
    <property type="entry name" value="RVT_3"/>
    <property type="match status" value="1"/>
</dbReference>
<dbReference type="InterPro" id="IPR012337">
    <property type="entry name" value="RNaseH-like_sf"/>
</dbReference>
<dbReference type="Gramene" id="C.cajan_12970.t">
    <property type="protein sequence ID" value="C.cajan_12970.t"/>
    <property type="gene ID" value="C.cajan_12970"/>
</dbReference>
<dbReference type="InterPro" id="IPR036397">
    <property type="entry name" value="RNaseH_sf"/>
</dbReference>
<dbReference type="InterPro" id="IPR001584">
    <property type="entry name" value="Integrase_cat-core"/>
</dbReference>
<dbReference type="Pfam" id="PF17919">
    <property type="entry name" value="RT_RNaseH_2"/>
    <property type="match status" value="1"/>
</dbReference>
<feature type="domain" description="Reverse transcriptase" evidence="2">
    <location>
        <begin position="128"/>
        <end position="307"/>
    </location>
</feature>
<dbReference type="InterPro" id="IPR041588">
    <property type="entry name" value="Integrase_H2C2"/>
</dbReference>
<dbReference type="PROSITE" id="PS50994">
    <property type="entry name" value="INTEGRASE"/>
    <property type="match status" value="1"/>
</dbReference>
<dbReference type="CDD" id="cd09279">
    <property type="entry name" value="RNase_HI_like"/>
    <property type="match status" value="1"/>
</dbReference>
<evidence type="ECO:0000259" key="3">
    <source>
        <dbReference type="PROSITE" id="PS50879"/>
    </source>
</evidence>
<dbReference type="Proteomes" id="UP000075243">
    <property type="component" value="Chromosome 6"/>
</dbReference>